<dbReference type="AlphaFoldDB" id="K3WS61"/>
<proteinExistence type="predicted"/>
<dbReference type="eggNOG" id="ENOG502SPMC">
    <property type="taxonomic scope" value="Eukaryota"/>
</dbReference>
<keyword evidence="2" id="KW-1185">Reference proteome</keyword>
<dbReference type="HOGENOM" id="CLU_2103354_0_0_1"/>
<reference evidence="2" key="1">
    <citation type="journal article" date="2010" name="Genome Biol.">
        <title>Genome sequence of the necrotrophic plant pathogen Pythium ultimum reveals original pathogenicity mechanisms and effector repertoire.</title>
        <authorList>
            <person name="Levesque C.A."/>
            <person name="Brouwer H."/>
            <person name="Cano L."/>
            <person name="Hamilton J.P."/>
            <person name="Holt C."/>
            <person name="Huitema E."/>
            <person name="Raffaele S."/>
            <person name="Robideau G.P."/>
            <person name="Thines M."/>
            <person name="Win J."/>
            <person name="Zerillo M.M."/>
            <person name="Beakes G.W."/>
            <person name="Boore J.L."/>
            <person name="Busam D."/>
            <person name="Dumas B."/>
            <person name="Ferriera S."/>
            <person name="Fuerstenberg S.I."/>
            <person name="Gachon C.M."/>
            <person name="Gaulin E."/>
            <person name="Govers F."/>
            <person name="Grenville-Briggs L."/>
            <person name="Horner N."/>
            <person name="Hostetler J."/>
            <person name="Jiang R.H."/>
            <person name="Johnson J."/>
            <person name="Krajaejun T."/>
            <person name="Lin H."/>
            <person name="Meijer H.J."/>
            <person name="Moore B."/>
            <person name="Morris P."/>
            <person name="Phuntmart V."/>
            <person name="Puiu D."/>
            <person name="Shetty J."/>
            <person name="Stajich J.E."/>
            <person name="Tripathy S."/>
            <person name="Wawra S."/>
            <person name="van West P."/>
            <person name="Whitty B.R."/>
            <person name="Coutinho P.M."/>
            <person name="Henrissat B."/>
            <person name="Martin F."/>
            <person name="Thomas P.D."/>
            <person name="Tyler B.M."/>
            <person name="De Vries R.P."/>
            <person name="Kamoun S."/>
            <person name="Yandell M."/>
            <person name="Tisserat N."/>
            <person name="Buell C.R."/>
        </authorList>
    </citation>
    <scope>NUCLEOTIDE SEQUENCE</scope>
    <source>
        <strain evidence="2">DAOM:BR144</strain>
    </source>
</reference>
<name>K3WS61_GLOUD</name>
<sequence>ESARVEELVGRERHRITHTHGSTVNVRARTQVRVLAQVFERMALLGHRSSTLSALTSITWPLAGLLTTVPTTAKLAPTPPDSRAASKPSVDSRVITTCTLAKHEPVGATVFAGAGT</sequence>
<dbReference type="VEuPathDB" id="FungiDB:PYU1_G007789"/>
<accession>K3WS61</accession>
<evidence type="ECO:0000313" key="1">
    <source>
        <dbReference type="EnsemblProtists" id="PYU1_T007805"/>
    </source>
</evidence>
<dbReference type="Proteomes" id="UP000019132">
    <property type="component" value="Unassembled WGS sequence"/>
</dbReference>
<dbReference type="EnsemblProtists" id="PYU1_T007805">
    <property type="protein sequence ID" value="PYU1_T007805"/>
    <property type="gene ID" value="PYU1_G007789"/>
</dbReference>
<organism evidence="1 2">
    <name type="scientific">Globisporangium ultimum (strain ATCC 200006 / CBS 805.95 / DAOM BR144)</name>
    <name type="common">Pythium ultimum</name>
    <dbReference type="NCBI Taxonomy" id="431595"/>
    <lineage>
        <taxon>Eukaryota</taxon>
        <taxon>Sar</taxon>
        <taxon>Stramenopiles</taxon>
        <taxon>Oomycota</taxon>
        <taxon>Peronosporomycetes</taxon>
        <taxon>Pythiales</taxon>
        <taxon>Pythiaceae</taxon>
        <taxon>Globisporangium</taxon>
    </lineage>
</organism>
<dbReference type="EMBL" id="GL376617">
    <property type="status" value="NOT_ANNOTATED_CDS"/>
    <property type="molecule type" value="Genomic_DNA"/>
</dbReference>
<protein>
    <submittedName>
        <fullName evidence="1">Uncharacterized protein</fullName>
    </submittedName>
</protein>
<reference evidence="2" key="2">
    <citation type="submission" date="2010-04" db="EMBL/GenBank/DDBJ databases">
        <authorList>
            <person name="Buell R."/>
            <person name="Hamilton J."/>
            <person name="Hostetler J."/>
        </authorList>
    </citation>
    <scope>NUCLEOTIDE SEQUENCE [LARGE SCALE GENOMIC DNA]</scope>
    <source>
        <strain evidence="2">DAOM:BR144</strain>
    </source>
</reference>
<dbReference type="InParanoid" id="K3WS61"/>
<evidence type="ECO:0000313" key="2">
    <source>
        <dbReference type="Proteomes" id="UP000019132"/>
    </source>
</evidence>
<reference evidence="1" key="3">
    <citation type="submission" date="2015-02" db="UniProtKB">
        <authorList>
            <consortium name="EnsemblProtists"/>
        </authorList>
    </citation>
    <scope>IDENTIFICATION</scope>
    <source>
        <strain evidence="1">DAOM BR144</strain>
    </source>
</reference>